<dbReference type="InterPro" id="IPR036282">
    <property type="entry name" value="Glutathione-S-Trfase_C_sf"/>
</dbReference>
<feature type="domain" description="GST N-terminal" evidence="1">
    <location>
        <begin position="3"/>
        <end position="81"/>
    </location>
</feature>
<dbReference type="SUPFAM" id="SSF47616">
    <property type="entry name" value="GST C-terminal domain-like"/>
    <property type="match status" value="1"/>
</dbReference>
<name>A0A7W6JEK7_9CAUL</name>
<dbReference type="Proteomes" id="UP000529946">
    <property type="component" value="Unassembled WGS sequence"/>
</dbReference>
<dbReference type="PROSITE" id="PS50405">
    <property type="entry name" value="GST_CTER"/>
    <property type="match status" value="1"/>
</dbReference>
<dbReference type="PANTHER" id="PTHR42673:SF21">
    <property type="entry name" value="GLUTATHIONE S-TRANSFERASE YFCF"/>
    <property type="match status" value="1"/>
</dbReference>
<dbReference type="GO" id="GO:0006749">
    <property type="term" value="P:glutathione metabolic process"/>
    <property type="evidence" value="ECO:0007669"/>
    <property type="project" value="TreeGrafter"/>
</dbReference>
<gene>
    <name evidence="3" type="ORF">GGR12_002542</name>
</gene>
<dbReference type="AlphaFoldDB" id="A0A7W6JEK7"/>
<dbReference type="GO" id="GO:0004364">
    <property type="term" value="F:glutathione transferase activity"/>
    <property type="evidence" value="ECO:0007669"/>
    <property type="project" value="TreeGrafter"/>
</dbReference>
<dbReference type="InterPro" id="IPR010987">
    <property type="entry name" value="Glutathione-S-Trfase_C-like"/>
</dbReference>
<dbReference type="SFLD" id="SFLDG00358">
    <property type="entry name" value="Main_(cytGST)"/>
    <property type="match status" value="1"/>
</dbReference>
<dbReference type="PROSITE" id="PS50404">
    <property type="entry name" value="GST_NTER"/>
    <property type="match status" value="1"/>
</dbReference>
<dbReference type="CDD" id="cd00570">
    <property type="entry name" value="GST_N_family"/>
    <property type="match status" value="1"/>
</dbReference>
<feature type="domain" description="GST C-terminal" evidence="2">
    <location>
        <begin position="86"/>
        <end position="218"/>
    </location>
</feature>
<keyword evidence="3" id="KW-0808">Transferase</keyword>
<organism evidence="3 4">
    <name type="scientific">Brevundimonas lenta</name>
    <dbReference type="NCBI Taxonomy" id="424796"/>
    <lineage>
        <taxon>Bacteria</taxon>
        <taxon>Pseudomonadati</taxon>
        <taxon>Pseudomonadota</taxon>
        <taxon>Alphaproteobacteria</taxon>
        <taxon>Caulobacterales</taxon>
        <taxon>Caulobacteraceae</taxon>
        <taxon>Brevundimonas</taxon>
    </lineage>
</organism>
<evidence type="ECO:0000259" key="1">
    <source>
        <dbReference type="PROSITE" id="PS50404"/>
    </source>
</evidence>
<dbReference type="Pfam" id="PF13417">
    <property type="entry name" value="GST_N_3"/>
    <property type="match status" value="1"/>
</dbReference>
<keyword evidence="4" id="KW-1185">Reference proteome</keyword>
<proteinExistence type="predicted"/>
<dbReference type="EMBL" id="JACIDM010000002">
    <property type="protein sequence ID" value="MBB4083676.1"/>
    <property type="molecule type" value="Genomic_DNA"/>
</dbReference>
<dbReference type="GO" id="GO:0016034">
    <property type="term" value="F:maleylacetoacetate isomerase activity"/>
    <property type="evidence" value="ECO:0007669"/>
    <property type="project" value="TreeGrafter"/>
</dbReference>
<evidence type="ECO:0000313" key="4">
    <source>
        <dbReference type="Proteomes" id="UP000529946"/>
    </source>
</evidence>
<dbReference type="SFLD" id="SFLDS00019">
    <property type="entry name" value="Glutathione_Transferase_(cytos"/>
    <property type="match status" value="1"/>
</dbReference>
<accession>A0A7W6JEK7</accession>
<dbReference type="Gene3D" id="3.40.30.10">
    <property type="entry name" value="Glutaredoxin"/>
    <property type="match status" value="1"/>
</dbReference>
<dbReference type="PANTHER" id="PTHR42673">
    <property type="entry name" value="MALEYLACETOACETATE ISOMERASE"/>
    <property type="match status" value="1"/>
</dbReference>
<dbReference type="RefSeq" id="WP_183204747.1">
    <property type="nucleotide sequence ID" value="NZ_BAAAER010000007.1"/>
</dbReference>
<dbReference type="SUPFAM" id="SSF52833">
    <property type="entry name" value="Thioredoxin-like"/>
    <property type="match status" value="1"/>
</dbReference>
<dbReference type="InterPro" id="IPR004045">
    <property type="entry name" value="Glutathione_S-Trfase_N"/>
</dbReference>
<evidence type="ECO:0000313" key="3">
    <source>
        <dbReference type="EMBL" id="MBB4083676.1"/>
    </source>
</evidence>
<dbReference type="InterPro" id="IPR040079">
    <property type="entry name" value="Glutathione_S-Trfase"/>
</dbReference>
<dbReference type="Pfam" id="PF13410">
    <property type="entry name" value="GST_C_2"/>
    <property type="match status" value="1"/>
</dbReference>
<protein>
    <submittedName>
        <fullName evidence="3">Glutathione S-transferase</fullName>
    </submittedName>
</protein>
<comment type="caution">
    <text evidence="3">The sequence shown here is derived from an EMBL/GenBank/DDBJ whole genome shotgun (WGS) entry which is preliminary data.</text>
</comment>
<dbReference type="CDD" id="cd00299">
    <property type="entry name" value="GST_C_family"/>
    <property type="match status" value="1"/>
</dbReference>
<evidence type="ECO:0000259" key="2">
    <source>
        <dbReference type="PROSITE" id="PS50405"/>
    </source>
</evidence>
<dbReference type="InterPro" id="IPR036249">
    <property type="entry name" value="Thioredoxin-like_sf"/>
</dbReference>
<dbReference type="GO" id="GO:0006559">
    <property type="term" value="P:L-phenylalanine catabolic process"/>
    <property type="evidence" value="ECO:0007669"/>
    <property type="project" value="TreeGrafter"/>
</dbReference>
<sequence>MSAPVTLIGSPVSPYVRKVLAVCAVKGVEVVLDPITPFMGDDDFAKLSPLRRIPVWIEGDLTLCDSSVIVQYIEETRSGPSLWPADPALRAKARFIEEFADTRLFDVLGWKLFFQLALKPRFFGGEADQALVEQARDTDLPAILDYLESITPETGFLFGDLSIADLSLAPAFLNAHVVQVDVDPARWPRVAAWLERVTTETPLGALNKMARTLMRTPIEHHRERLPQFGFAAAPRSWMGDAPRRGPMTPN</sequence>
<dbReference type="Gene3D" id="1.20.1050.10">
    <property type="match status" value="1"/>
</dbReference>
<reference evidence="3 4" key="1">
    <citation type="submission" date="2020-08" db="EMBL/GenBank/DDBJ databases">
        <title>Genomic Encyclopedia of Type Strains, Phase IV (KMG-IV): sequencing the most valuable type-strain genomes for metagenomic binning, comparative biology and taxonomic classification.</title>
        <authorList>
            <person name="Goeker M."/>
        </authorList>
    </citation>
    <scope>NUCLEOTIDE SEQUENCE [LARGE SCALE GENOMIC DNA]</scope>
    <source>
        <strain evidence="3 4">DSM 23960</strain>
    </source>
</reference>